<feature type="compositionally biased region" description="Acidic residues" evidence="1">
    <location>
        <begin position="290"/>
        <end position="301"/>
    </location>
</feature>
<feature type="domain" description="SLH" evidence="3">
    <location>
        <begin position="411"/>
        <end position="474"/>
    </location>
</feature>
<dbReference type="InterPro" id="IPR012291">
    <property type="entry name" value="CBM2_carb-bd_dom_sf"/>
</dbReference>
<dbReference type="GO" id="GO:0004553">
    <property type="term" value="F:hydrolase activity, hydrolyzing O-glycosyl compounds"/>
    <property type="evidence" value="ECO:0007669"/>
    <property type="project" value="InterPro"/>
</dbReference>
<dbReference type="InterPro" id="IPR001434">
    <property type="entry name" value="OmcB-like_DUF11"/>
</dbReference>
<accession>A0A1F4XK32</accession>
<evidence type="ECO:0000259" key="3">
    <source>
        <dbReference type="PROSITE" id="PS51272"/>
    </source>
</evidence>
<evidence type="ECO:0000256" key="1">
    <source>
        <dbReference type="SAM" id="MobiDB-lite"/>
    </source>
</evidence>
<evidence type="ECO:0000256" key="2">
    <source>
        <dbReference type="SAM" id="SignalP"/>
    </source>
</evidence>
<name>A0A1F4XK32_9BACT</name>
<evidence type="ECO:0000313" key="5">
    <source>
        <dbReference type="Proteomes" id="UP000177614"/>
    </source>
</evidence>
<feature type="chain" id="PRO_5009515387" description="SLH domain-containing protein" evidence="2">
    <location>
        <begin position="25"/>
        <end position="537"/>
    </location>
</feature>
<dbReference type="InterPro" id="IPR001119">
    <property type="entry name" value="SLH_dom"/>
</dbReference>
<dbReference type="EMBL" id="MEWR01000014">
    <property type="protein sequence ID" value="OGC81954.1"/>
    <property type="molecule type" value="Genomic_DNA"/>
</dbReference>
<dbReference type="Pfam" id="PF00395">
    <property type="entry name" value="SLH"/>
    <property type="match status" value="1"/>
</dbReference>
<dbReference type="InterPro" id="IPR047589">
    <property type="entry name" value="DUF11_rpt"/>
</dbReference>
<gene>
    <name evidence="4" type="ORF">A2V81_03715</name>
</gene>
<organism evidence="4 5">
    <name type="scientific">Candidatus Abawacabacteria bacterium RBG_16_42_10</name>
    <dbReference type="NCBI Taxonomy" id="1817814"/>
    <lineage>
        <taxon>Bacteria</taxon>
        <taxon>Candidatus Abawacaibacteriota</taxon>
    </lineage>
</organism>
<dbReference type="GO" id="GO:0030247">
    <property type="term" value="F:polysaccharide binding"/>
    <property type="evidence" value="ECO:0007669"/>
    <property type="project" value="InterPro"/>
</dbReference>
<feature type="region of interest" description="Disordered" evidence="1">
    <location>
        <begin position="281"/>
        <end position="328"/>
    </location>
</feature>
<dbReference type="Pfam" id="PF01345">
    <property type="entry name" value="DUF11"/>
    <property type="match status" value="1"/>
</dbReference>
<dbReference type="STRING" id="1817814.A2V81_03715"/>
<proteinExistence type="predicted"/>
<dbReference type="AlphaFoldDB" id="A0A1F4XK32"/>
<dbReference type="NCBIfam" id="TIGR01451">
    <property type="entry name" value="B_ant_repeat"/>
    <property type="match status" value="1"/>
</dbReference>
<dbReference type="PROSITE" id="PS51272">
    <property type="entry name" value="SLH"/>
    <property type="match status" value="1"/>
</dbReference>
<dbReference type="Proteomes" id="UP000177614">
    <property type="component" value="Unassembled WGS sequence"/>
</dbReference>
<evidence type="ECO:0000313" key="4">
    <source>
        <dbReference type="EMBL" id="OGC81954.1"/>
    </source>
</evidence>
<dbReference type="Gene3D" id="2.60.40.290">
    <property type="match status" value="1"/>
</dbReference>
<reference evidence="4 5" key="1">
    <citation type="journal article" date="2016" name="Nat. Commun.">
        <title>Thousands of microbial genomes shed light on interconnected biogeochemical processes in an aquifer system.</title>
        <authorList>
            <person name="Anantharaman K."/>
            <person name="Brown C.T."/>
            <person name="Hug L.A."/>
            <person name="Sharon I."/>
            <person name="Castelle C.J."/>
            <person name="Probst A.J."/>
            <person name="Thomas B.C."/>
            <person name="Singh A."/>
            <person name="Wilkins M.J."/>
            <person name="Karaoz U."/>
            <person name="Brodie E.L."/>
            <person name="Williams K.H."/>
            <person name="Hubbard S.S."/>
            <person name="Banfield J.F."/>
        </authorList>
    </citation>
    <scope>NUCLEOTIDE SEQUENCE [LARGE SCALE GENOMIC DNA]</scope>
</reference>
<keyword evidence="2" id="KW-0732">Signal</keyword>
<feature type="signal peptide" evidence="2">
    <location>
        <begin position="1"/>
        <end position="24"/>
    </location>
</feature>
<comment type="caution">
    <text evidence="4">The sequence shown here is derived from an EMBL/GenBank/DDBJ whole genome shotgun (WGS) entry which is preliminary data.</text>
</comment>
<sequence>MFKRLLTRLAIIMVVLSAMPTAQAFIFIPLFFGPNVTMTSPKDQERIVFDFGSATSTRTIVVMFDRRVDFVGSASDAIEVTNTTDTSLVVPTSVEAFRNMLFFTSDAFTYSGAGKEYEAKIIASKVKDASTGTLMTSNYVWTFEIVNPSLFVPENSPRISVEKNTSTPGVTVGSTDETATYKITVTNNGEYDLTDLTIKDVLPPGFTFDSIVSASGISTSGTSIVTFTAGALPTGNSTIITFKAKVPAGDNSSSDPIVPAGTYHNSVMVYGHFVPTGNGVGQYPDPVVSDYDDNRESDEDVAITRSTPSPTPTPTPSPTSTAFPHPASDPLTCLSLGGATSINFTDVSGSDPQRPYIDFLSSTVFADNPSTRLSKGYTDGSFGVNNTLTRFELTKMALGGNCMNYVGSPAPNTFFNDVPKDNSEMSLVIGKAYAEGIVSGIGDRFYPNIPVTYGEMVKILVGAGVYFNHGTPVTAQADSLTCITDESFRQFAEHATRMNLVNLGPGNCFPQNNQVIRRYMAQAVARYIAWLKNITLP</sequence>
<protein>
    <recommendedName>
        <fullName evidence="3">SLH domain-containing protein</fullName>
    </recommendedName>
</protein>